<gene>
    <name evidence="4" type="ordered locus">CTC_02142</name>
</gene>
<keyword evidence="5" id="KW-1185">Reference proteome</keyword>
<dbReference type="Gene3D" id="1.10.10.630">
    <property type="entry name" value="DnaD domain-like"/>
    <property type="match status" value="1"/>
</dbReference>
<name>Q892F7_CLOTE</name>
<evidence type="ECO:0000256" key="2">
    <source>
        <dbReference type="SAM" id="MobiDB-lite"/>
    </source>
</evidence>
<sequence length="298" mass="34744">MAEGKEKGWISLYRDIQEHWIWEDAEKLKAWLDLLLLANHQSRKILLGNELINVERGSFITSQKKLMERWGWGSEKTRTFLKLLDSDGMIKFQPDKKKTTIIILNYDRYQKQNGFNADIPTDSENMQNDNRTQTECNQNDSRTSAETNNNDNNYNNINNDNNSSGSTPNYIEFFNSNFHMISSYELEVLRSYEKDGLSEEVILLALKKAVENNVRTIKYVKSILQNWLENNIKTVEGVKAEEERFKRDIEHKKAKGNVERKDNGAKIDSFNGYQQRTYDGSDGGMTFDDLEKKLLGWK</sequence>
<comment type="similarity">
    <text evidence="1">Belongs to the DnaB/DnaD family.</text>
</comment>
<dbReference type="RefSeq" id="WP_011100296.1">
    <property type="nucleotide sequence ID" value="NC_004557.1"/>
</dbReference>
<evidence type="ECO:0000259" key="3">
    <source>
        <dbReference type="Pfam" id="PF07261"/>
    </source>
</evidence>
<dbReference type="InterPro" id="IPR034829">
    <property type="entry name" value="DnaD-like_sf"/>
</dbReference>
<proteinExistence type="inferred from homology"/>
<dbReference type="SUPFAM" id="SSF158499">
    <property type="entry name" value="DnaD domain-like"/>
    <property type="match status" value="1"/>
</dbReference>
<dbReference type="KEGG" id="ctc:CTC_02142"/>
<evidence type="ECO:0000313" key="4">
    <source>
        <dbReference type="EMBL" id="AAO36638.1"/>
    </source>
</evidence>
<dbReference type="PANTHER" id="PTHR37293">
    <property type="entry name" value="PHAGE REPLICATION PROTEIN-RELATED"/>
    <property type="match status" value="1"/>
</dbReference>
<feature type="domain" description="DnaB/C C-terminal" evidence="3">
    <location>
        <begin position="171"/>
        <end position="241"/>
    </location>
</feature>
<feature type="region of interest" description="Disordered" evidence="2">
    <location>
        <begin position="115"/>
        <end position="163"/>
    </location>
</feature>
<dbReference type="InterPro" id="IPR053162">
    <property type="entry name" value="DnaD"/>
</dbReference>
<dbReference type="Proteomes" id="UP000001412">
    <property type="component" value="Chromosome"/>
</dbReference>
<accession>Q892F7</accession>
<dbReference type="OrthoDB" id="7365718at2"/>
<dbReference type="STRING" id="212717.CTC_02142"/>
<dbReference type="Pfam" id="PF07261">
    <property type="entry name" value="DnaB_2"/>
    <property type="match status" value="1"/>
</dbReference>
<protein>
    <recommendedName>
        <fullName evidence="3">DnaB/C C-terminal domain-containing protein</fullName>
    </recommendedName>
</protein>
<dbReference type="AlphaFoldDB" id="Q892F7"/>
<feature type="compositionally biased region" description="Low complexity" evidence="2">
    <location>
        <begin position="148"/>
        <end position="162"/>
    </location>
</feature>
<organism evidence="4 5">
    <name type="scientific">Clostridium tetani (strain Massachusetts / E88)</name>
    <dbReference type="NCBI Taxonomy" id="212717"/>
    <lineage>
        <taxon>Bacteria</taxon>
        <taxon>Bacillati</taxon>
        <taxon>Bacillota</taxon>
        <taxon>Clostridia</taxon>
        <taxon>Eubacteriales</taxon>
        <taxon>Clostridiaceae</taxon>
        <taxon>Clostridium</taxon>
    </lineage>
</organism>
<dbReference type="GeneID" id="24253146"/>
<evidence type="ECO:0000313" key="5">
    <source>
        <dbReference type="Proteomes" id="UP000001412"/>
    </source>
</evidence>
<dbReference type="InterPro" id="IPR006343">
    <property type="entry name" value="DnaB/C_C"/>
</dbReference>
<evidence type="ECO:0000256" key="1">
    <source>
        <dbReference type="ARBA" id="ARBA00093462"/>
    </source>
</evidence>
<dbReference type="HOGENOM" id="CLU_081822_0_1_9"/>
<dbReference type="EMBL" id="AE015927">
    <property type="protein sequence ID" value="AAO36638.1"/>
    <property type="molecule type" value="Genomic_DNA"/>
</dbReference>
<dbReference type="NCBIfam" id="TIGR01446">
    <property type="entry name" value="DnaD_dom"/>
    <property type="match status" value="1"/>
</dbReference>
<feature type="compositionally biased region" description="Polar residues" evidence="2">
    <location>
        <begin position="122"/>
        <end position="147"/>
    </location>
</feature>
<reference evidence="4 5" key="1">
    <citation type="journal article" date="2003" name="Proc. Natl. Acad. Sci. U.S.A.">
        <title>The genome sequence of Clostridium tetani, the causative agent of tetanus disease.</title>
        <authorList>
            <person name="Brueggemann H."/>
            <person name="Baumer S."/>
            <person name="Fricke W.F."/>
            <person name="Wiezer A."/>
            <person name="Liesegang H."/>
            <person name="Decker I."/>
            <person name="Herzberg C."/>
            <person name="Martinez-Arias R."/>
            <person name="Merkl R."/>
            <person name="Henne A."/>
            <person name="Gottschalk G."/>
        </authorList>
    </citation>
    <scope>NUCLEOTIDE SEQUENCE [LARGE SCALE GENOMIC DNA]</scope>
    <source>
        <strain evidence="5">Massachusetts / E88</strain>
    </source>
</reference>
<dbReference type="PANTHER" id="PTHR37293:SF5">
    <property type="entry name" value="DNA REPLICATION PROTEIN"/>
    <property type="match status" value="1"/>
</dbReference>